<dbReference type="PANTHER" id="PTHR12110">
    <property type="entry name" value="HYDROXYPYRUVATE ISOMERASE"/>
    <property type="match status" value="1"/>
</dbReference>
<dbReference type="GO" id="GO:0016853">
    <property type="term" value="F:isomerase activity"/>
    <property type="evidence" value="ECO:0007669"/>
    <property type="project" value="UniProtKB-KW"/>
</dbReference>
<dbReference type="OrthoDB" id="9798407at2"/>
<proteinExistence type="predicted"/>
<dbReference type="AlphaFoldDB" id="A0A543D0G9"/>
<dbReference type="InterPro" id="IPR050312">
    <property type="entry name" value="IolE/XylAMocC-like"/>
</dbReference>
<dbReference type="Gene3D" id="3.20.20.150">
    <property type="entry name" value="Divalent-metal-dependent TIM barrel enzymes"/>
    <property type="match status" value="1"/>
</dbReference>
<comment type="caution">
    <text evidence="2">The sequence shown here is derived from an EMBL/GenBank/DDBJ whole genome shotgun (WGS) entry which is preliminary data.</text>
</comment>
<name>A0A543D0G9_9PSEU</name>
<sequence>MARIGVQAMMLKDAVAELGAFETLRRVVDIGYRVAEISQIPLTPTTVDELVKARDELGFAYSSTSAALAPGGANDSLEDSFDKVVSDTRRLGADMVRIGMLPVPALRSIEAVRDFCHRADAAARRLADEGIRLYYHNHHVEFAKHEGRYLLDVIAESSPNVGLELDAHWIARGGLDPSRVIGQHAGRVRMVHLKDYRIGWPSEAAIDAHAAGDTGAWKAAWVGVVQFAEVGEGNLDWTSIIETSLASGAEYLLVEQDELYGRTVWESLRISHDNLHRYGYGELF</sequence>
<dbReference type="EMBL" id="VFPA01000006">
    <property type="protein sequence ID" value="TQM02853.1"/>
    <property type="molecule type" value="Genomic_DNA"/>
</dbReference>
<evidence type="ECO:0000313" key="3">
    <source>
        <dbReference type="Proteomes" id="UP000315677"/>
    </source>
</evidence>
<dbReference type="InterPro" id="IPR013022">
    <property type="entry name" value="Xyl_isomerase-like_TIM-brl"/>
</dbReference>
<evidence type="ECO:0000313" key="2">
    <source>
        <dbReference type="EMBL" id="TQM02853.1"/>
    </source>
</evidence>
<feature type="domain" description="Xylose isomerase-like TIM barrel" evidence="1">
    <location>
        <begin position="25"/>
        <end position="255"/>
    </location>
</feature>
<keyword evidence="3" id="KW-1185">Reference proteome</keyword>
<dbReference type="SUPFAM" id="SSF51658">
    <property type="entry name" value="Xylose isomerase-like"/>
    <property type="match status" value="1"/>
</dbReference>
<protein>
    <submittedName>
        <fullName evidence="2">Sugar phosphate isomerase/epimerase</fullName>
    </submittedName>
</protein>
<reference evidence="2 3" key="1">
    <citation type="submission" date="2019-06" db="EMBL/GenBank/DDBJ databases">
        <title>Sequencing the genomes of 1000 actinobacteria strains.</title>
        <authorList>
            <person name="Klenk H.-P."/>
        </authorList>
    </citation>
    <scope>NUCLEOTIDE SEQUENCE [LARGE SCALE GENOMIC DNA]</scope>
    <source>
        <strain evidence="2 3">DSM 45301</strain>
    </source>
</reference>
<accession>A0A543D0G9</accession>
<keyword evidence="2" id="KW-0413">Isomerase</keyword>
<dbReference type="RefSeq" id="WP_142062328.1">
    <property type="nucleotide sequence ID" value="NZ_VFPA01000006.1"/>
</dbReference>
<dbReference type="Proteomes" id="UP000315677">
    <property type="component" value="Unassembled WGS sequence"/>
</dbReference>
<organism evidence="2 3">
    <name type="scientific">Pseudonocardia kunmingensis</name>
    <dbReference type="NCBI Taxonomy" id="630975"/>
    <lineage>
        <taxon>Bacteria</taxon>
        <taxon>Bacillati</taxon>
        <taxon>Actinomycetota</taxon>
        <taxon>Actinomycetes</taxon>
        <taxon>Pseudonocardiales</taxon>
        <taxon>Pseudonocardiaceae</taxon>
        <taxon>Pseudonocardia</taxon>
    </lineage>
</organism>
<evidence type="ECO:0000259" key="1">
    <source>
        <dbReference type="Pfam" id="PF01261"/>
    </source>
</evidence>
<dbReference type="InterPro" id="IPR036237">
    <property type="entry name" value="Xyl_isomerase-like_sf"/>
</dbReference>
<dbReference type="Pfam" id="PF01261">
    <property type="entry name" value="AP_endonuc_2"/>
    <property type="match status" value="1"/>
</dbReference>
<gene>
    <name evidence="2" type="ORF">FB558_7496</name>
</gene>
<dbReference type="PANTHER" id="PTHR12110:SF41">
    <property type="entry name" value="INOSOSE DEHYDRATASE"/>
    <property type="match status" value="1"/>
</dbReference>